<dbReference type="SUPFAM" id="SSF55874">
    <property type="entry name" value="ATPase domain of HSP90 chaperone/DNA topoisomerase II/histidine kinase"/>
    <property type="match status" value="1"/>
</dbReference>
<dbReference type="InterPro" id="IPR003661">
    <property type="entry name" value="HisK_dim/P_dom"/>
</dbReference>
<evidence type="ECO:0000256" key="3">
    <source>
        <dbReference type="ARBA" id="ARBA00012438"/>
    </source>
</evidence>
<dbReference type="SUPFAM" id="SSF158472">
    <property type="entry name" value="HAMP domain-like"/>
    <property type="match status" value="1"/>
</dbReference>
<dbReference type="InterPro" id="IPR004358">
    <property type="entry name" value="Sig_transdc_His_kin-like_C"/>
</dbReference>
<dbReference type="Pfam" id="PF00512">
    <property type="entry name" value="HisKA"/>
    <property type="match status" value="1"/>
</dbReference>
<comment type="subcellular location">
    <subcellularLocation>
        <location evidence="2">Cell membrane</location>
        <topology evidence="2">Multi-pass membrane protein</topology>
    </subcellularLocation>
</comment>
<dbReference type="PROSITE" id="PS50109">
    <property type="entry name" value="HIS_KIN"/>
    <property type="match status" value="1"/>
</dbReference>
<dbReference type="Pfam" id="PF00672">
    <property type="entry name" value="HAMP"/>
    <property type="match status" value="1"/>
</dbReference>
<organism evidence="12 13">
    <name type="scientific">Rhodococcus ruber</name>
    <dbReference type="NCBI Taxonomy" id="1830"/>
    <lineage>
        <taxon>Bacteria</taxon>
        <taxon>Bacillati</taxon>
        <taxon>Actinomycetota</taxon>
        <taxon>Actinomycetes</taxon>
        <taxon>Mycobacteriales</taxon>
        <taxon>Nocardiaceae</taxon>
        <taxon>Rhodococcus</taxon>
    </lineage>
</organism>
<evidence type="ECO:0000313" key="12">
    <source>
        <dbReference type="EMBL" id="CDZ90166.1"/>
    </source>
</evidence>
<evidence type="ECO:0000256" key="4">
    <source>
        <dbReference type="ARBA" id="ARBA00022475"/>
    </source>
</evidence>
<dbReference type="InterPro" id="IPR003594">
    <property type="entry name" value="HATPase_dom"/>
</dbReference>
<proteinExistence type="predicted"/>
<sequence>MRWQLMAAFMAVTLAVVIVQDLPLGSYLMRTERERITTALERDAFLLAGRSEEVLETGGPDPALVADAQRYYRSSGARVVIVDTSGTAVVTSDDDQATAGSSYRSRPEIGTALSGQITTGQRRSDSLGTDLLFVTVPVLSGEQVVGAVRLTYPAQVVADQVRGQLRMLWLVAVVTVIVAGIVAFLIAGTVTRRLQQLRRTTEHLAEGHLGARTPEGAGAPEIRSLARSFNRMADRLEYLLRQQRAFAGDASHQLRTPLTALRLRLDGAADLVDADPEAARRTLASAQDEVLRLQHLIDALLVLSRADDSGTAAQQTDLAEVARARIEQWEPLADESEVRITVTAPAAALVLAVPGAAEQIIDNLLDNALAVSSPGSTVEVTVDKAATDAVDLHVLDHGPGLSAENRIRAFDRFWRARTDTEGSGLGLAIVAQLARASGATAELLPRSPYGGLDAHVRFRAVTPR</sequence>
<dbReference type="InterPro" id="IPR029151">
    <property type="entry name" value="Sensor-like_sf"/>
</dbReference>
<evidence type="ECO:0000313" key="13">
    <source>
        <dbReference type="Proteomes" id="UP000042997"/>
    </source>
</evidence>
<dbReference type="EMBL" id="CCSD01000079">
    <property type="protein sequence ID" value="CDZ90166.1"/>
    <property type="molecule type" value="Genomic_DNA"/>
</dbReference>
<dbReference type="AlphaFoldDB" id="A0A098BR15"/>
<dbReference type="InterPro" id="IPR036890">
    <property type="entry name" value="HATPase_C_sf"/>
</dbReference>
<evidence type="ECO:0000256" key="9">
    <source>
        <dbReference type="ARBA" id="ARBA00022989"/>
    </source>
</evidence>
<dbReference type="PRINTS" id="PR00344">
    <property type="entry name" value="BCTRLSENSOR"/>
</dbReference>
<dbReference type="PANTHER" id="PTHR45436">
    <property type="entry name" value="SENSOR HISTIDINE KINASE YKOH"/>
    <property type="match status" value="1"/>
</dbReference>
<keyword evidence="7" id="KW-0812">Transmembrane</keyword>
<dbReference type="RefSeq" id="WP_102031809.1">
    <property type="nucleotide sequence ID" value="NZ_CP023714.1"/>
</dbReference>
<dbReference type="SMART" id="SM00387">
    <property type="entry name" value="HATPase_c"/>
    <property type="match status" value="1"/>
</dbReference>
<evidence type="ECO:0000256" key="1">
    <source>
        <dbReference type="ARBA" id="ARBA00000085"/>
    </source>
</evidence>
<accession>A0A098BR15</accession>
<dbReference type="InterPro" id="IPR003660">
    <property type="entry name" value="HAMP_dom"/>
</dbReference>
<keyword evidence="8 12" id="KW-0418">Kinase</keyword>
<dbReference type="PANTHER" id="PTHR45436:SF5">
    <property type="entry name" value="SENSOR HISTIDINE KINASE TRCS"/>
    <property type="match status" value="1"/>
</dbReference>
<keyword evidence="5" id="KW-0597">Phosphoprotein</keyword>
<dbReference type="CDD" id="cd00082">
    <property type="entry name" value="HisKA"/>
    <property type="match status" value="1"/>
</dbReference>
<dbReference type="Gene3D" id="3.30.450.20">
    <property type="entry name" value="PAS domain"/>
    <property type="match status" value="1"/>
</dbReference>
<dbReference type="InterPro" id="IPR036097">
    <property type="entry name" value="HisK_dim/P_sf"/>
</dbReference>
<dbReference type="GO" id="GO:0000155">
    <property type="term" value="F:phosphorelay sensor kinase activity"/>
    <property type="evidence" value="ECO:0007669"/>
    <property type="project" value="InterPro"/>
</dbReference>
<keyword evidence="11" id="KW-0472">Membrane</keyword>
<keyword evidence="10" id="KW-0902">Two-component regulatory system</keyword>
<dbReference type="SUPFAM" id="SSF103190">
    <property type="entry name" value="Sensory domain-like"/>
    <property type="match status" value="1"/>
</dbReference>
<dbReference type="CDD" id="cd06225">
    <property type="entry name" value="HAMP"/>
    <property type="match status" value="1"/>
</dbReference>
<evidence type="ECO:0000256" key="2">
    <source>
        <dbReference type="ARBA" id="ARBA00004651"/>
    </source>
</evidence>
<dbReference type="Gene3D" id="1.10.287.130">
    <property type="match status" value="1"/>
</dbReference>
<evidence type="ECO:0000256" key="6">
    <source>
        <dbReference type="ARBA" id="ARBA00022679"/>
    </source>
</evidence>
<dbReference type="GO" id="GO:0005886">
    <property type="term" value="C:plasma membrane"/>
    <property type="evidence" value="ECO:0007669"/>
    <property type="project" value="UniProtKB-SubCell"/>
</dbReference>
<dbReference type="SMART" id="SM00304">
    <property type="entry name" value="HAMP"/>
    <property type="match status" value="1"/>
</dbReference>
<dbReference type="SMART" id="SM00388">
    <property type="entry name" value="HisKA"/>
    <property type="match status" value="1"/>
</dbReference>
<dbReference type="InterPro" id="IPR005467">
    <property type="entry name" value="His_kinase_dom"/>
</dbReference>
<name>A0A098BR15_9NOCA</name>
<dbReference type="PROSITE" id="PS50885">
    <property type="entry name" value="HAMP"/>
    <property type="match status" value="1"/>
</dbReference>
<protein>
    <recommendedName>
        <fullName evidence="3">histidine kinase</fullName>
        <ecNumber evidence="3">2.7.13.3</ecNumber>
    </recommendedName>
</protein>
<dbReference type="Gene3D" id="6.10.340.10">
    <property type="match status" value="1"/>
</dbReference>
<dbReference type="EC" id="2.7.13.3" evidence="3"/>
<evidence type="ECO:0000256" key="5">
    <source>
        <dbReference type="ARBA" id="ARBA00022553"/>
    </source>
</evidence>
<dbReference type="InterPro" id="IPR050428">
    <property type="entry name" value="TCS_sensor_his_kinase"/>
</dbReference>
<dbReference type="Gene3D" id="3.30.565.10">
    <property type="entry name" value="Histidine kinase-like ATPase, C-terminal domain"/>
    <property type="match status" value="1"/>
</dbReference>
<dbReference type="Pfam" id="PF02518">
    <property type="entry name" value="HATPase_c"/>
    <property type="match status" value="1"/>
</dbReference>
<dbReference type="SUPFAM" id="SSF47384">
    <property type="entry name" value="Homodimeric domain of signal transducing histidine kinase"/>
    <property type="match status" value="1"/>
</dbReference>
<evidence type="ECO:0000256" key="11">
    <source>
        <dbReference type="ARBA" id="ARBA00023136"/>
    </source>
</evidence>
<gene>
    <name evidence="12" type="ORF">RHRU231_660012</name>
</gene>
<dbReference type="Proteomes" id="UP000042997">
    <property type="component" value="Unassembled WGS sequence"/>
</dbReference>
<evidence type="ECO:0000256" key="8">
    <source>
        <dbReference type="ARBA" id="ARBA00022777"/>
    </source>
</evidence>
<keyword evidence="9" id="KW-1133">Transmembrane helix</keyword>
<keyword evidence="4" id="KW-1003">Cell membrane</keyword>
<reference evidence="12 13" key="1">
    <citation type="journal article" date="2014" name="Genome Announc.">
        <title>Draft Genome Sequence of Propane- and Butane-Oxidizing Actinobacterium Rhodococcus ruber IEGM 231.</title>
        <authorList>
            <person name="Ivshina I.B."/>
            <person name="Kuyukina M.S."/>
            <person name="Krivoruchko A.V."/>
            <person name="Barbe V."/>
            <person name="Fischer C."/>
        </authorList>
    </citation>
    <scope>NUCLEOTIDE SEQUENCE [LARGE SCALE GENOMIC DNA]</scope>
</reference>
<evidence type="ECO:0000256" key="7">
    <source>
        <dbReference type="ARBA" id="ARBA00022692"/>
    </source>
</evidence>
<comment type="catalytic activity">
    <reaction evidence="1">
        <text>ATP + protein L-histidine = ADP + protein N-phospho-L-histidine.</text>
        <dbReference type="EC" id="2.7.13.3"/>
    </reaction>
</comment>
<keyword evidence="6" id="KW-0808">Transferase</keyword>
<evidence type="ECO:0000256" key="10">
    <source>
        <dbReference type="ARBA" id="ARBA00023012"/>
    </source>
</evidence>